<comment type="caution">
    <text evidence="2">The sequence shown here is derived from an EMBL/GenBank/DDBJ whole genome shotgun (WGS) entry which is preliminary data.</text>
</comment>
<reference evidence="2 3" key="1">
    <citation type="submission" date="2019-06" db="EMBL/GenBank/DDBJ databases">
        <authorList>
            <person name="Palmer J.M."/>
        </authorList>
    </citation>
    <scope>NUCLEOTIDE SEQUENCE [LARGE SCALE GENOMIC DNA]</scope>
    <source>
        <strain evidence="2 3">TWF102</strain>
    </source>
</reference>
<evidence type="ECO:0000313" key="2">
    <source>
        <dbReference type="EMBL" id="KAF3077822.1"/>
    </source>
</evidence>
<dbReference type="GO" id="GO:0070403">
    <property type="term" value="F:NAD+ binding"/>
    <property type="evidence" value="ECO:0007669"/>
    <property type="project" value="InterPro"/>
</dbReference>
<dbReference type="PANTHER" id="PTHR11085">
    <property type="entry name" value="NAD-DEPENDENT PROTEIN DEACYLASE SIRTUIN-5, MITOCHONDRIAL-RELATED"/>
    <property type="match status" value="1"/>
</dbReference>
<dbReference type="GO" id="GO:0017136">
    <property type="term" value="F:histone deacetylase activity, NAD-dependent"/>
    <property type="evidence" value="ECO:0007669"/>
    <property type="project" value="TreeGrafter"/>
</dbReference>
<dbReference type="EMBL" id="WIQW01000212">
    <property type="protein sequence ID" value="KAF3077822.1"/>
    <property type="molecule type" value="Genomic_DNA"/>
</dbReference>
<dbReference type="AlphaFoldDB" id="A0A7C8MTY7"/>
<sequence>MTSPTDEGLQNLTQAGSIILLYGAGVSVSAGFEPFRKQGARTQVDMSKWDWALALGSGEIAAANWLKWAANQHKEAMERVPTKFHRWLNLEKSNRIKEIFSMNVDGLETQAGLIPGIHYYPNMGSRPNILLYGDQDRQDMTDIYTAVTDVERKYKGRNKVDLFLVVGTSIPPQVYHLKTTIPHLKALAKCSIYVDPAPKRINGFDYVLEMTADDLVEALGYSDLVESNQRPA</sequence>
<keyword evidence="1" id="KW-0812">Transmembrane</keyword>
<proteinExistence type="predicted"/>
<dbReference type="Proteomes" id="UP000475325">
    <property type="component" value="Unassembled WGS sequence"/>
</dbReference>
<evidence type="ECO:0000256" key="1">
    <source>
        <dbReference type="SAM" id="Phobius"/>
    </source>
</evidence>
<dbReference type="Gene3D" id="3.40.50.1220">
    <property type="entry name" value="TPP-binding domain"/>
    <property type="match status" value="1"/>
</dbReference>
<protein>
    <submittedName>
        <fullName evidence="2">Uncharacterized protein</fullName>
    </submittedName>
</protein>
<keyword evidence="1" id="KW-0472">Membrane</keyword>
<dbReference type="InterPro" id="IPR029035">
    <property type="entry name" value="DHS-like_NAD/FAD-binding_dom"/>
</dbReference>
<keyword evidence="1" id="KW-1133">Transmembrane helix</keyword>
<name>A0A7C8MTY7_ORBOL</name>
<dbReference type="InterPro" id="IPR003000">
    <property type="entry name" value="Sirtuin"/>
</dbReference>
<evidence type="ECO:0000313" key="3">
    <source>
        <dbReference type="Proteomes" id="UP000475325"/>
    </source>
</evidence>
<dbReference type="Pfam" id="PF02146">
    <property type="entry name" value="SIR2"/>
    <property type="match status" value="1"/>
</dbReference>
<gene>
    <name evidence="2" type="ORF">TWF102_004624</name>
</gene>
<feature type="transmembrane region" description="Helical" evidence="1">
    <location>
        <begin position="12"/>
        <end position="32"/>
    </location>
</feature>
<organism evidence="2 3">
    <name type="scientific">Orbilia oligospora</name>
    <name type="common">Nematode-trapping fungus</name>
    <name type="synonym">Arthrobotrys oligospora</name>
    <dbReference type="NCBI Taxonomy" id="2813651"/>
    <lineage>
        <taxon>Eukaryota</taxon>
        <taxon>Fungi</taxon>
        <taxon>Dikarya</taxon>
        <taxon>Ascomycota</taxon>
        <taxon>Pezizomycotina</taxon>
        <taxon>Orbiliomycetes</taxon>
        <taxon>Orbiliales</taxon>
        <taxon>Orbiliaceae</taxon>
        <taxon>Orbilia</taxon>
    </lineage>
</organism>
<dbReference type="InterPro" id="IPR050134">
    <property type="entry name" value="NAD-dep_sirtuin_deacylases"/>
</dbReference>
<dbReference type="SUPFAM" id="SSF52467">
    <property type="entry name" value="DHS-like NAD/FAD-binding domain"/>
    <property type="match status" value="1"/>
</dbReference>
<accession>A0A7C8MTY7</accession>
<dbReference type="PANTHER" id="PTHR11085:SF10">
    <property type="entry name" value="NAD-DEPENDENT PROTEIN DEACYLASE SIRTUIN-5, MITOCHONDRIAL-RELATED"/>
    <property type="match status" value="1"/>
</dbReference>